<keyword evidence="3" id="KW-1185">Reference proteome</keyword>
<accession>A0AA38L2Q7</accession>
<feature type="compositionally biased region" description="Basic and acidic residues" evidence="1">
    <location>
        <begin position="1"/>
        <end position="11"/>
    </location>
</feature>
<evidence type="ECO:0000313" key="2">
    <source>
        <dbReference type="EMBL" id="KAH9312126.1"/>
    </source>
</evidence>
<organism evidence="2 3">
    <name type="scientific">Taxus chinensis</name>
    <name type="common">Chinese yew</name>
    <name type="synonym">Taxus wallichiana var. chinensis</name>
    <dbReference type="NCBI Taxonomy" id="29808"/>
    <lineage>
        <taxon>Eukaryota</taxon>
        <taxon>Viridiplantae</taxon>
        <taxon>Streptophyta</taxon>
        <taxon>Embryophyta</taxon>
        <taxon>Tracheophyta</taxon>
        <taxon>Spermatophyta</taxon>
        <taxon>Pinopsida</taxon>
        <taxon>Pinidae</taxon>
        <taxon>Conifers II</taxon>
        <taxon>Cupressales</taxon>
        <taxon>Taxaceae</taxon>
        <taxon>Taxus</taxon>
    </lineage>
</organism>
<sequence>MSGKLRRDTSKSKTSSSSSYTPKSNVDQLVQKLVNDLISIKKQLAQHAPYQDVPRRNFQPRNCFLSSKT</sequence>
<feature type="compositionally biased region" description="Low complexity" evidence="1">
    <location>
        <begin position="12"/>
        <end position="24"/>
    </location>
</feature>
<evidence type="ECO:0000256" key="1">
    <source>
        <dbReference type="SAM" id="MobiDB-lite"/>
    </source>
</evidence>
<feature type="region of interest" description="Disordered" evidence="1">
    <location>
        <begin position="1"/>
        <end position="26"/>
    </location>
</feature>
<gene>
    <name evidence="2" type="ORF">KI387_027161</name>
</gene>
<dbReference type="AlphaFoldDB" id="A0AA38L2Q7"/>
<name>A0AA38L2Q7_TAXCH</name>
<dbReference type="Proteomes" id="UP000824469">
    <property type="component" value="Unassembled WGS sequence"/>
</dbReference>
<comment type="caution">
    <text evidence="2">The sequence shown here is derived from an EMBL/GenBank/DDBJ whole genome shotgun (WGS) entry which is preliminary data.</text>
</comment>
<feature type="region of interest" description="Disordered" evidence="1">
    <location>
        <begin position="46"/>
        <end position="69"/>
    </location>
</feature>
<reference evidence="2 3" key="1">
    <citation type="journal article" date="2021" name="Nat. Plants">
        <title>The Taxus genome provides insights into paclitaxel biosynthesis.</title>
        <authorList>
            <person name="Xiong X."/>
            <person name="Gou J."/>
            <person name="Liao Q."/>
            <person name="Li Y."/>
            <person name="Zhou Q."/>
            <person name="Bi G."/>
            <person name="Li C."/>
            <person name="Du R."/>
            <person name="Wang X."/>
            <person name="Sun T."/>
            <person name="Guo L."/>
            <person name="Liang H."/>
            <person name="Lu P."/>
            <person name="Wu Y."/>
            <person name="Zhang Z."/>
            <person name="Ro D.K."/>
            <person name="Shang Y."/>
            <person name="Huang S."/>
            <person name="Yan J."/>
        </authorList>
    </citation>
    <scope>NUCLEOTIDE SEQUENCE [LARGE SCALE GENOMIC DNA]</scope>
    <source>
        <strain evidence="2">Ta-2019</strain>
    </source>
</reference>
<protein>
    <submittedName>
        <fullName evidence="2">Uncharacterized protein</fullName>
    </submittedName>
</protein>
<feature type="non-terminal residue" evidence="2">
    <location>
        <position position="69"/>
    </location>
</feature>
<proteinExistence type="predicted"/>
<evidence type="ECO:0000313" key="3">
    <source>
        <dbReference type="Proteomes" id="UP000824469"/>
    </source>
</evidence>
<dbReference type="EMBL" id="JAHRHJ020000006">
    <property type="protein sequence ID" value="KAH9312126.1"/>
    <property type="molecule type" value="Genomic_DNA"/>
</dbReference>